<evidence type="ECO:0000256" key="1">
    <source>
        <dbReference type="SAM" id="Phobius"/>
    </source>
</evidence>
<organism evidence="2 3">
    <name type="scientific">Enterococcus pallens ATCC BAA-351</name>
    <dbReference type="NCBI Taxonomy" id="1158607"/>
    <lineage>
        <taxon>Bacteria</taxon>
        <taxon>Bacillati</taxon>
        <taxon>Bacillota</taxon>
        <taxon>Bacilli</taxon>
        <taxon>Lactobacillales</taxon>
        <taxon>Enterococcaceae</taxon>
        <taxon>Enterococcus</taxon>
    </lineage>
</organism>
<feature type="transmembrane region" description="Helical" evidence="1">
    <location>
        <begin position="303"/>
        <end position="323"/>
    </location>
</feature>
<evidence type="ECO:0000313" key="3">
    <source>
        <dbReference type="Proteomes" id="UP000013782"/>
    </source>
</evidence>
<dbReference type="PATRIC" id="fig|1158607.3.peg.616"/>
<evidence type="ECO:0000313" key="2">
    <source>
        <dbReference type="EMBL" id="EOH97943.1"/>
    </source>
</evidence>
<feature type="transmembrane region" description="Helical" evidence="1">
    <location>
        <begin position="187"/>
        <end position="206"/>
    </location>
</feature>
<evidence type="ECO:0008006" key="4">
    <source>
        <dbReference type="Google" id="ProtNLM"/>
    </source>
</evidence>
<dbReference type="HOGENOM" id="CLU_481237_0_0_9"/>
<accession>R2QRX9</accession>
<dbReference type="AlphaFoldDB" id="R2QRX9"/>
<keyword evidence="3" id="KW-1185">Reference proteome</keyword>
<dbReference type="STRING" id="160454.RV10_GL004547"/>
<feature type="transmembrane region" description="Helical" evidence="1">
    <location>
        <begin position="21"/>
        <end position="41"/>
    </location>
</feature>
<proteinExistence type="predicted"/>
<sequence>MSQKESRHVPKLLSFHSRHTSILVTIITVILILFSITFFQIGKELKKTHVMELKKDWVFFVENHSDQQLFGENNRRIEFVDPNEVLIMQQPLRQTVKNPELILRTNHQWVTVLLNDQILYQYQKTTNQENPGLLFTKISLPKDYQQKSLRIVTQSPYPYYAGLPAQVFLGETTKVNQFFLMHSVPQIIILMLCLGIGISAIVLLILRRNLSKKRIALTGLLSIFSLLVGIQSSVNNLSTGTLFTPDKLSLCYSLTATLIPIALTSYYWLRTTLYRKWYFPVIAIEYVLLVLTIISLITQQIALPVILQVVSGLNVFLTLYTAMISLLEAASDNRFYIICSPGIVMAAVIHCFFYIQLFIGAANLIVDWPMILFTALAVLICGYHFWEEYAALSKRKAKEQSAASRSACFEQKLQALNCYFSSLVYKENHVQALPIGLTLATLRKYYQEAFAKLDGKLACEFHLQQKNQVLEEELLQLLIQIFEKLLLLKQHTGCDAALSISQKEDQLIIESHMEPYSRPTFDQTIQEDLTFYQQKLRNSVGKRKGHYQRLEHQLIIRLSQKEQPIA</sequence>
<feature type="transmembrane region" description="Helical" evidence="1">
    <location>
        <begin position="215"/>
        <end position="232"/>
    </location>
</feature>
<keyword evidence="1" id="KW-1133">Transmembrane helix</keyword>
<keyword evidence="1" id="KW-0812">Transmembrane</keyword>
<gene>
    <name evidence="2" type="ORF">UAU_00611</name>
</gene>
<feature type="transmembrane region" description="Helical" evidence="1">
    <location>
        <begin position="335"/>
        <end position="359"/>
    </location>
</feature>
<dbReference type="EMBL" id="AJAQ01000001">
    <property type="protein sequence ID" value="EOH97943.1"/>
    <property type="molecule type" value="Genomic_DNA"/>
</dbReference>
<keyword evidence="1" id="KW-0472">Membrane</keyword>
<name>R2QRX9_9ENTE</name>
<reference evidence="2 3" key="1">
    <citation type="submission" date="2013-02" db="EMBL/GenBank/DDBJ databases">
        <title>The Genome Sequence of Enterococcus pallens BAA-351.</title>
        <authorList>
            <consortium name="The Broad Institute Genome Sequencing Platform"/>
            <consortium name="The Broad Institute Genome Sequencing Center for Infectious Disease"/>
            <person name="Earl A.M."/>
            <person name="Gilmore M.S."/>
            <person name="Lebreton F."/>
            <person name="Walker B."/>
            <person name="Young S.K."/>
            <person name="Zeng Q."/>
            <person name="Gargeya S."/>
            <person name="Fitzgerald M."/>
            <person name="Haas B."/>
            <person name="Abouelleil A."/>
            <person name="Alvarado L."/>
            <person name="Arachchi H.M."/>
            <person name="Berlin A.M."/>
            <person name="Chapman S.B."/>
            <person name="Dewar J."/>
            <person name="Goldberg J."/>
            <person name="Griggs A."/>
            <person name="Gujja S."/>
            <person name="Hansen M."/>
            <person name="Howarth C."/>
            <person name="Imamovic A."/>
            <person name="Larimer J."/>
            <person name="McCowan C."/>
            <person name="Murphy C."/>
            <person name="Neiman D."/>
            <person name="Pearson M."/>
            <person name="Priest M."/>
            <person name="Roberts A."/>
            <person name="Saif S."/>
            <person name="Shea T."/>
            <person name="Sisk P."/>
            <person name="Sykes S."/>
            <person name="Wortman J."/>
            <person name="Nusbaum C."/>
            <person name="Birren B."/>
        </authorList>
    </citation>
    <scope>NUCLEOTIDE SEQUENCE [LARGE SCALE GENOMIC DNA]</scope>
    <source>
        <strain evidence="2 3">ATCC BAA-351</strain>
    </source>
</reference>
<dbReference type="eggNOG" id="COG3290">
    <property type="taxonomic scope" value="Bacteria"/>
</dbReference>
<comment type="caution">
    <text evidence="2">The sequence shown here is derived from an EMBL/GenBank/DDBJ whole genome shotgun (WGS) entry which is preliminary data.</text>
</comment>
<feature type="transmembrane region" description="Helical" evidence="1">
    <location>
        <begin position="365"/>
        <end position="386"/>
    </location>
</feature>
<protein>
    <recommendedName>
        <fullName evidence="4">7TM-DISM receptor extracellular domain-containing protein</fullName>
    </recommendedName>
</protein>
<feature type="transmembrane region" description="Helical" evidence="1">
    <location>
        <begin position="277"/>
        <end position="297"/>
    </location>
</feature>
<feature type="transmembrane region" description="Helical" evidence="1">
    <location>
        <begin position="252"/>
        <end position="270"/>
    </location>
</feature>
<dbReference type="Proteomes" id="UP000013782">
    <property type="component" value="Unassembled WGS sequence"/>
</dbReference>